<feature type="signal peptide" evidence="10">
    <location>
        <begin position="1"/>
        <end position="20"/>
    </location>
</feature>
<feature type="binding site" description="axial binding residue" evidence="9">
    <location>
        <position position="128"/>
    </location>
    <ligand>
        <name>heme c</name>
        <dbReference type="ChEBI" id="CHEBI:61717"/>
        <label>2</label>
    </ligand>
    <ligandPart>
        <name>Fe</name>
        <dbReference type="ChEBI" id="CHEBI:18248"/>
    </ligandPart>
</feature>
<keyword evidence="3 8" id="KW-0349">Heme</keyword>
<dbReference type="SUPFAM" id="SSF46626">
    <property type="entry name" value="Cytochrome c"/>
    <property type="match status" value="2"/>
</dbReference>
<keyword evidence="10" id="KW-0732">Signal</keyword>
<evidence type="ECO:0000313" key="12">
    <source>
        <dbReference type="EMBL" id="QXI40315.1"/>
    </source>
</evidence>
<dbReference type="Pfam" id="PF00034">
    <property type="entry name" value="Cytochrom_C"/>
    <property type="match status" value="2"/>
</dbReference>
<evidence type="ECO:0000256" key="8">
    <source>
        <dbReference type="PIRSR" id="PIRSR000005-1"/>
    </source>
</evidence>
<evidence type="ECO:0000256" key="5">
    <source>
        <dbReference type="ARBA" id="ARBA00022764"/>
    </source>
</evidence>
<sequence length="205" mass="21523">MRSRLCAGVLALAASLSTHAAPSPPQAATCVACHGAEGQGNPALGAPRLAGQQAEYLLAQLRDFQAGRRGYDPQDSYGGQMRAIAASLGEGDQQLLAQYFAGLGAPATPMASDGAGHALYQSTCAACHGPQAQGFAHLKTPNLRLLERAYLARQLQAFTDGRRGSEQHASELAIWMRGIALQLRDDGQREALLDHIAALPSAKQP</sequence>
<evidence type="ECO:0000256" key="6">
    <source>
        <dbReference type="ARBA" id="ARBA00022982"/>
    </source>
</evidence>
<dbReference type="GO" id="GO:0005506">
    <property type="term" value="F:iron ion binding"/>
    <property type="evidence" value="ECO:0007669"/>
    <property type="project" value="InterPro"/>
</dbReference>
<dbReference type="KEGG" id="pxn:HU772_009680"/>
<keyword evidence="4 9" id="KW-0479">Metal-binding</keyword>
<dbReference type="InterPro" id="IPR024167">
    <property type="entry name" value="Cytochrome_c4-like"/>
</dbReference>
<evidence type="ECO:0000256" key="10">
    <source>
        <dbReference type="SAM" id="SignalP"/>
    </source>
</evidence>
<feature type="binding site" description="covalent" evidence="8">
    <location>
        <position position="124"/>
    </location>
    <ligand>
        <name>heme c</name>
        <dbReference type="ChEBI" id="CHEBI:61717"/>
        <label>2</label>
    </ligand>
</feature>
<dbReference type="PANTHER" id="PTHR33751:SF9">
    <property type="entry name" value="CYTOCHROME C4"/>
    <property type="match status" value="1"/>
</dbReference>
<comment type="subcellular location">
    <subcellularLocation>
        <location evidence="1">Periplasm</location>
    </subcellularLocation>
</comment>
<dbReference type="EMBL" id="CP077095">
    <property type="protein sequence ID" value="QXI40315.1"/>
    <property type="molecule type" value="Genomic_DNA"/>
</dbReference>
<reference evidence="12 13" key="1">
    <citation type="journal article" date="2020" name="Microorganisms">
        <title>Reliable Identification of Environmental Pseudomonas Isolates Using the rpoD Gene.</title>
        <authorList>
            <consortium name="The Broad Institute Genome Sequencing Platform"/>
            <person name="Girard L."/>
            <person name="Lood C."/>
            <person name="Rokni-Zadeh H."/>
            <person name="van Noort V."/>
            <person name="Lavigne R."/>
            <person name="De Mot R."/>
        </authorList>
    </citation>
    <scope>NUCLEOTIDE SEQUENCE [LARGE SCALE GENOMIC DNA]</scope>
    <source>
        <strain evidence="12 13">RW9S1A</strain>
    </source>
</reference>
<keyword evidence="13" id="KW-1185">Reference proteome</keyword>
<dbReference type="PIRSF" id="PIRSF000005">
    <property type="entry name" value="Cytochrome_c4"/>
    <property type="match status" value="1"/>
</dbReference>
<feature type="domain" description="Cytochrome c" evidence="11">
    <location>
        <begin position="3"/>
        <end position="104"/>
    </location>
</feature>
<proteinExistence type="predicted"/>
<dbReference type="PROSITE" id="PS51007">
    <property type="entry name" value="CYTC"/>
    <property type="match status" value="2"/>
</dbReference>
<dbReference type="InterPro" id="IPR009056">
    <property type="entry name" value="Cyt_c-like_dom"/>
</dbReference>
<accession>A0A9E6U0A0</accession>
<protein>
    <submittedName>
        <fullName evidence="12">C-type cytochrome</fullName>
    </submittedName>
</protein>
<evidence type="ECO:0000256" key="9">
    <source>
        <dbReference type="PIRSR" id="PIRSR000005-2"/>
    </source>
</evidence>
<organism evidence="12 13">
    <name type="scientific">Pseudomonas xantholysinigenes</name>
    <dbReference type="NCBI Taxonomy" id="2745490"/>
    <lineage>
        <taxon>Bacteria</taxon>
        <taxon>Pseudomonadati</taxon>
        <taxon>Pseudomonadota</taxon>
        <taxon>Gammaproteobacteria</taxon>
        <taxon>Pseudomonadales</taxon>
        <taxon>Pseudomonadaceae</taxon>
        <taxon>Pseudomonas</taxon>
    </lineage>
</organism>
<feature type="binding site" description="axial binding residue" evidence="9">
    <location>
        <position position="176"/>
    </location>
    <ligand>
        <name>heme c</name>
        <dbReference type="ChEBI" id="CHEBI:61717"/>
        <label>2</label>
    </ligand>
    <ligandPart>
        <name>Fe</name>
        <dbReference type="ChEBI" id="CHEBI:18248"/>
    </ligandPart>
</feature>
<name>A0A9E6U0A0_9PSED</name>
<evidence type="ECO:0000313" key="13">
    <source>
        <dbReference type="Proteomes" id="UP000633418"/>
    </source>
</evidence>
<dbReference type="Gene3D" id="1.10.760.10">
    <property type="entry name" value="Cytochrome c-like domain"/>
    <property type="match status" value="2"/>
</dbReference>
<evidence type="ECO:0000256" key="3">
    <source>
        <dbReference type="ARBA" id="ARBA00022617"/>
    </source>
</evidence>
<feature type="chain" id="PRO_5039052395" evidence="10">
    <location>
        <begin position="21"/>
        <end position="205"/>
    </location>
</feature>
<keyword evidence="2" id="KW-0813">Transport</keyword>
<keyword evidence="5" id="KW-0574">Periplasm</keyword>
<dbReference type="Proteomes" id="UP000633418">
    <property type="component" value="Chromosome"/>
</dbReference>
<dbReference type="InterPro" id="IPR036909">
    <property type="entry name" value="Cyt_c-like_dom_sf"/>
</dbReference>
<feature type="binding site" description="covalent" evidence="8">
    <location>
        <position position="33"/>
    </location>
    <ligand>
        <name>heme c</name>
        <dbReference type="ChEBI" id="CHEBI:61717"/>
        <label>1</label>
    </ligand>
</feature>
<dbReference type="GO" id="GO:0020037">
    <property type="term" value="F:heme binding"/>
    <property type="evidence" value="ECO:0007669"/>
    <property type="project" value="InterPro"/>
</dbReference>
<evidence type="ECO:0000256" key="4">
    <source>
        <dbReference type="ARBA" id="ARBA00022723"/>
    </source>
</evidence>
<evidence type="ECO:0000256" key="1">
    <source>
        <dbReference type="ARBA" id="ARBA00004418"/>
    </source>
</evidence>
<feature type="binding site" description="axial binding residue" evidence="9">
    <location>
        <position position="34"/>
    </location>
    <ligand>
        <name>heme c</name>
        <dbReference type="ChEBI" id="CHEBI:61717"/>
        <label>1</label>
    </ligand>
    <ligandPart>
        <name>Fe</name>
        <dbReference type="ChEBI" id="CHEBI:18248"/>
    </ligandPart>
</feature>
<feature type="binding site" description="covalent" evidence="8">
    <location>
        <position position="30"/>
    </location>
    <ligand>
        <name>heme c</name>
        <dbReference type="ChEBI" id="CHEBI:61717"/>
        <label>1</label>
    </ligand>
</feature>
<dbReference type="GO" id="GO:0009055">
    <property type="term" value="F:electron transfer activity"/>
    <property type="evidence" value="ECO:0007669"/>
    <property type="project" value="InterPro"/>
</dbReference>
<evidence type="ECO:0000259" key="11">
    <source>
        <dbReference type="PROSITE" id="PS51007"/>
    </source>
</evidence>
<reference evidence="12 13" key="2">
    <citation type="journal article" date="2021" name="Microorganisms">
        <title>The Ever-Expanding Pseudomonas Genus: Description of 43 New Species and Partition of the Pseudomonas putida Group.</title>
        <authorList>
            <person name="Girard L."/>
            <person name="Lood C."/>
            <person name="Hofte M."/>
            <person name="Vandamme P."/>
            <person name="Rokni-Zadeh H."/>
            <person name="van Noort V."/>
            <person name="Lavigne R."/>
            <person name="De Mot R."/>
        </authorList>
    </citation>
    <scope>NUCLEOTIDE SEQUENCE [LARGE SCALE GENOMIC DNA]</scope>
    <source>
        <strain evidence="12 13">RW9S1A</strain>
    </source>
</reference>
<keyword evidence="6" id="KW-0249">Electron transport</keyword>
<dbReference type="InterPro" id="IPR050597">
    <property type="entry name" value="Cytochrome_c_Oxidase_Subunit"/>
</dbReference>
<dbReference type="RefSeq" id="WP_186660973.1">
    <property type="nucleotide sequence ID" value="NZ_CP077095.1"/>
</dbReference>
<keyword evidence="7 9" id="KW-0408">Iron</keyword>
<feature type="domain" description="Cytochrome c" evidence="11">
    <location>
        <begin position="111"/>
        <end position="200"/>
    </location>
</feature>
<dbReference type="GO" id="GO:0042597">
    <property type="term" value="C:periplasmic space"/>
    <property type="evidence" value="ECO:0007669"/>
    <property type="project" value="UniProtKB-SubCell"/>
</dbReference>
<dbReference type="AlphaFoldDB" id="A0A9E6U0A0"/>
<evidence type="ECO:0000256" key="7">
    <source>
        <dbReference type="ARBA" id="ARBA00023004"/>
    </source>
</evidence>
<feature type="binding site" description="covalent" evidence="8">
    <location>
        <position position="127"/>
    </location>
    <ligand>
        <name>heme c</name>
        <dbReference type="ChEBI" id="CHEBI:61717"/>
        <label>2</label>
    </ligand>
</feature>
<gene>
    <name evidence="12" type="ORF">HU772_009680</name>
</gene>
<comment type="PTM">
    <text evidence="8">Binds 2 heme c groups covalently per subunit.</text>
</comment>
<evidence type="ECO:0000256" key="2">
    <source>
        <dbReference type="ARBA" id="ARBA00022448"/>
    </source>
</evidence>
<dbReference type="PANTHER" id="PTHR33751">
    <property type="entry name" value="CBB3-TYPE CYTOCHROME C OXIDASE SUBUNIT FIXP"/>
    <property type="match status" value="1"/>
</dbReference>
<feature type="binding site" description="axial binding residue" evidence="9">
    <location>
        <position position="81"/>
    </location>
    <ligand>
        <name>heme c</name>
        <dbReference type="ChEBI" id="CHEBI:61717"/>
        <label>1</label>
    </ligand>
    <ligandPart>
        <name>Fe</name>
        <dbReference type="ChEBI" id="CHEBI:18248"/>
    </ligandPart>
</feature>